<dbReference type="OrthoDB" id="5792673at2759"/>
<evidence type="ECO:0000313" key="3">
    <source>
        <dbReference type="EMBL" id="CAF0997036.1"/>
    </source>
</evidence>
<feature type="signal peptide" evidence="2">
    <location>
        <begin position="1"/>
        <end position="18"/>
    </location>
</feature>
<feature type="chain" id="PRO_5032760235" evidence="2">
    <location>
        <begin position="19"/>
        <end position="137"/>
    </location>
</feature>
<evidence type="ECO:0000256" key="1">
    <source>
        <dbReference type="SAM" id="MobiDB-lite"/>
    </source>
</evidence>
<comment type="caution">
    <text evidence="3">The sequence shown here is derived from an EMBL/GenBank/DDBJ whole genome shotgun (WGS) entry which is preliminary data.</text>
</comment>
<accession>A0A814GJ67</accession>
<organism evidence="3 4">
    <name type="scientific">Brachionus calyciflorus</name>
    <dbReference type="NCBI Taxonomy" id="104777"/>
    <lineage>
        <taxon>Eukaryota</taxon>
        <taxon>Metazoa</taxon>
        <taxon>Spiralia</taxon>
        <taxon>Gnathifera</taxon>
        <taxon>Rotifera</taxon>
        <taxon>Eurotatoria</taxon>
        <taxon>Monogononta</taxon>
        <taxon>Pseudotrocha</taxon>
        <taxon>Ploima</taxon>
        <taxon>Brachionidae</taxon>
        <taxon>Brachionus</taxon>
    </lineage>
</organism>
<protein>
    <submittedName>
        <fullName evidence="3">Uncharacterized protein</fullName>
    </submittedName>
</protein>
<sequence length="137" mass="16194">MLVKFSLILLLNLGIVLDSDKDKQDRKTISDVPASKKEVDYNRSGALSRQKKDKRVATFINDSNRSFTNRNNIFLWENYMRDSSIFIMDAKKQDMNKNFINNKRSLEPSPSQIKKRNFDDEEWDMEMLPKEIIIDKK</sequence>
<feature type="region of interest" description="Disordered" evidence="1">
    <location>
        <begin position="101"/>
        <end position="120"/>
    </location>
</feature>
<dbReference type="AlphaFoldDB" id="A0A814GJ67"/>
<reference evidence="3" key="1">
    <citation type="submission" date="2021-02" db="EMBL/GenBank/DDBJ databases">
        <authorList>
            <person name="Nowell W R."/>
        </authorList>
    </citation>
    <scope>NUCLEOTIDE SEQUENCE</scope>
    <source>
        <strain evidence="3">Ploen Becks lab</strain>
    </source>
</reference>
<proteinExistence type="predicted"/>
<gene>
    <name evidence="3" type="ORF">OXX778_LOCUS16211</name>
</gene>
<keyword evidence="2" id="KW-0732">Signal</keyword>
<evidence type="ECO:0000313" key="4">
    <source>
        <dbReference type="Proteomes" id="UP000663879"/>
    </source>
</evidence>
<keyword evidence="4" id="KW-1185">Reference proteome</keyword>
<evidence type="ECO:0000256" key="2">
    <source>
        <dbReference type="SAM" id="SignalP"/>
    </source>
</evidence>
<feature type="compositionally biased region" description="Polar residues" evidence="1">
    <location>
        <begin position="101"/>
        <end position="112"/>
    </location>
</feature>
<dbReference type="Proteomes" id="UP000663879">
    <property type="component" value="Unassembled WGS sequence"/>
</dbReference>
<name>A0A814GJ67_9BILA</name>
<dbReference type="EMBL" id="CAJNOC010003768">
    <property type="protein sequence ID" value="CAF0997036.1"/>
    <property type="molecule type" value="Genomic_DNA"/>
</dbReference>